<proteinExistence type="predicted"/>
<protein>
    <submittedName>
        <fullName evidence="2">Stress responsive A/B Barrel Domain protein</fullName>
    </submittedName>
</protein>
<dbReference type="PANTHER" id="PTHR37832:SF1">
    <property type="entry name" value="STRESS-RESPONSE A_B BARREL DOMAIN-CONTAINING PROTEIN"/>
    <property type="match status" value="1"/>
</dbReference>
<dbReference type="OrthoDB" id="9808130at2"/>
<evidence type="ECO:0000313" key="2">
    <source>
        <dbReference type="EMBL" id="SAK56376.1"/>
    </source>
</evidence>
<dbReference type="Proteomes" id="UP000054851">
    <property type="component" value="Unassembled WGS sequence"/>
</dbReference>
<dbReference type="EMBL" id="FCOA02000005">
    <property type="protein sequence ID" value="SAK56376.1"/>
    <property type="molecule type" value="Genomic_DNA"/>
</dbReference>
<dbReference type="PANTHER" id="PTHR37832">
    <property type="entry name" value="BLL2683 PROTEIN"/>
    <property type="match status" value="1"/>
</dbReference>
<dbReference type="STRING" id="1777140.AWB79_02294"/>
<organism evidence="2 3">
    <name type="scientific">Caballeronia hypogeia</name>
    <dbReference type="NCBI Taxonomy" id="1777140"/>
    <lineage>
        <taxon>Bacteria</taxon>
        <taxon>Pseudomonadati</taxon>
        <taxon>Pseudomonadota</taxon>
        <taxon>Betaproteobacteria</taxon>
        <taxon>Burkholderiales</taxon>
        <taxon>Burkholderiaceae</taxon>
        <taxon>Caballeronia</taxon>
    </lineage>
</organism>
<dbReference type="Gene3D" id="3.30.70.100">
    <property type="match status" value="1"/>
</dbReference>
<dbReference type="Pfam" id="PF07876">
    <property type="entry name" value="Dabb"/>
    <property type="match status" value="1"/>
</dbReference>
<dbReference type="SUPFAM" id="SSF54909">
    <property type="entry name" value="Dimeric alpha+beta barrel"/>
    <property type="match status" value="1"/>
</dbReference>
<dbReference type="InterPro" id="IPR011008">
    <property type="entry name" value="Dimeric_a/b-barrel"/>
</dbReference>
<name>A0A158AFI0_9BURK</name>
<reference evidence="2" key="1">
    <citation type="submission" date="2016-01" db="EMBL/GenBank/DDBJ databases">
        <authorList>
            <person name="Peeters C."/>
        </authorList>
    </citation>
    <scope>NUCLEOTIDE SEQUENCE</scope>
    <source>
        <strain evidence="2">LMG 29322</strain>
    </source>
</reference>
<dbReference type="SMART" id="SM00886">
    <property type="entry name" value="Dabb"/>
    <property type="match status" value="1"/>
</dbReference>
<evidence type="ECO:0000313" key="3">
    <source>
        <dbReference type="Proteomes" id="UP000054851"/>
    </source>
</evidence>
<comment type="caution">
    <text evidence="2">The sequence shown here is derived from an EMBL/GenBank/DDBJ whole genome shotgun (WGS) entry which is preliminary data.</text>
</comment>
<accession>A0A158AFI0</accession>
<keyword evidence="3" id="KW-1185">Reference proteome</keyword>
<dbReference type="InterPro" id="IPR013097">
    <property type="entry name" value="Dabb"/>
</dbReference>
<evidence type="ECO:0000259" key="1">
    <source>
        <dbReference type="PROSITE" id="PS51502"/>
    </source>
</evidence>
<dbReference type="RefSeq" id="WP_061167523.1">
    <property type="nucleotide sequence ID" value="NZ_FCOA02000005.1"/>
</dbReference>
<feature type="domain" description="Stress-response A/B barrel" evidence="1">
    <location>
        <begin position="2"/>
        <end position="99"/>
    </location>
</feature>
<gene>
    <name evidence="2" type="ORF">AWB79_02294</name>
</gene>
<sequence length="99" mass="11945">MMKHIVMFKRLAHVEHHAGREAELVAWMRRLDCEIPFIREWRVSANELDRPICWDYVLESSFDDRDAVERYLPHPKHVELIQALKTYFEWVACDYTVAN</sequence>
<dbReference type="AlphaFoldDB" id="A0A158AFI0"/>
<dbReference type="PROSITE" id="PS51502">
    <property type="entry name" value="S_R_A_B_BARREL"/>
    <property type="match status" value="1"/>
</dbReference>